<evidence type="ECO:0000256" key="5">
    <source>
        <dbReference type="ARBA" id="ARBA00022679"/>
    </source>
</evidence>
<dbReference type="RefSeq" id="WP_015396090.1">
    <property type="nucleotide sequence ID" value="NC_020294.1"/>
</dbReference>
<comment type="subunit">
    <text evidence="3 13">Monomer.</text>
</comment>
<dbReference type="Proteomes" id="UP000011547">
    <property type="component" value="Chromosome"/>
</dbReference>
<reference evidence="14 15" key="1">
    <citation type="journal article" date="2013" name="Genome Biol. Evol.">
        <title>Genome evolution and phylogenomic analysis of candidatus kinetoplastibacterium, the betaproteobacterial endosymbionts of strigomonas and angomonas.</title>
        <authorList>
            <person name="Alves J.M."/>
            <person name="Serrano M.G."/>
            <person name="Maia da Silva F."/>
            <person name="Voegtly L.J."/>
            <person name="Matveyev A.V."/>
            <person name="Teixeira M.M."/>
            <person name="Camargo E.P."/>
            <person name="Buck G.A."/>
        </authorList>
    </citation>
    <scope>NUCLEOTIDE SEQUENCE [LARGE SCALE GENOMIC DNA]</scope>
    <source>
        <strain evidence="14 15">TCC079E</strain>
    </source>
</reference>
<keyword evidence="15" id="KW-1185">Reference proteome</keyword>
<evidence type="ECO:0000313" key="15">
    <source>
        <dbReference type="Proteomes" id="UP000011547"/>
    </source>
</evidence>
<dbReference type="Gene3D" id="2.40.10.240">
    <property type="entry name" value="QueA-like"/>
    <property type="match status" value="1"/>
</dbReference>
<dbReference type="UniPathway" id="UPA00392"/>
<dbReference type="HOGENOM" id="CLU_039110_1_0_4"/>
<dbReference type="InterPro" id="IPR003699">
    <property type="entry name" value="QueA"/>
</dbReference>
<dbReference type="PANTHER" id="PTHR30307:SF0">
    <property type="entry name" value="S-ADENOSYLMETHIONINE:TRNA RIBOSYLTRANSFERASE-ISOMERASE"/>
    <property type="match status" value="1"/>
</dbReference>
<evidence type="ECO:0000256" key="1">
    <source>
        <dbReference type="ARBA" id="ARBA00004496"/>
    </source>
</evidence>
<evidence type="ECO:0000313" key="14">
    <source>
        <dbReference type="EMBL" id="AGF46679.1"/>
    </source>
</evidence>
<dbReference type="HAMAP" id="MF_00113">
    <property type="entry name" value="QueA"/>
    <property type="match status" value="1"/>
</dbReference>
<dbReference type="InterPro" id="IPR042118">
    <property type="entry name" value="QueA_dom1"/>
</dbReference>
<dbReference type="FunFam" id="3.40.1780.10:FF:000001">
    <property type="entry name" value="S-adenosylmethionine:tRNA ribosyltransferase-isomerase"/>
    <property type="match status" value="1"/>
</dbReference>
<dbReference type="PANTHER" id="PTHR30307">
    <property type="entry name" value="S-ADENOSYLMETHIONINE:TRNA RIBOSYLTRANSFERASE-ISOMERASE"/>
    <property type="match status" value="1"/>
</dbReference>
<organism evidence="14 15">
    <name type="scientific">Candidatus Kinetoplastidibacterium desouzai TCC079E</name>
    <dbReference type="NCBI Taxonomy" id="1208919"/>
    <lineage>
        <taxon>Bacteria</taxon>
        <taxon>Pseudomonadati</taxon>
        <taxon>Pseudomonadota</taxon>
        <taxon>Betaproteobacteria</taxon>
        <taxon>Candidatus Kinetoplastidibacterium</taxon>
    </lineage>
</organism>
<dbReference type="NCBIfam" id="NF001140">
    <property type="entry name" value="PRK00147.1"/>
    <property type="match status" value="1"/>
</dbReference>
<evidence type="ECO:0000256" key="11">
    <source>
        <dbReference type="ARBA" id="ARBA00069325"/>
    </source>
</evidence>
<comment type="similarity">
    <text evidence="9 13">Belongs to the QueA family.</text>
</comment>
<evidence type="ECO:0000256" key="12">
    <source>
        <dbReference type="ARBA" id="ARBA00076160"/>
    </source>
</evidence>
<evidence type="ECO:0000256" key="6">
    <source>
        <dbReference type="ARBA" id="ARBA00022691"/>
    </source>
</evidence>
<dbReference type="NCBIfam" id="TIGR00113">
    <property type="entry name" value="queA"/>
    <property type="match status" value="1"/>
</dbReference>
<protein>
    <recommendedName>
        <fullName evidence="11 13">S-adenosylmethionine:tRNA ribosyltransferase-isomerase</fullName>
        <ecNumber evidence="10 13">2.4.99.17</ecNumber>
    </recommendedName>
    <alternativeName>
        <fullName evidence="12 13">Queuosine biosynthesis protein QueA</fullName>
    </alternativeName>
</protein>
<dbReference type="KEGG" id="kde:CDSE_0341"/>
<keyword evidence="5 13" id="KW-0808">Transferase</keyword>
<accession>M1LTP7</accession>
<evidence type="ECO:0000256" key="2">
    <source>
        <dbReference type="ARBA" id="ARBA00004691"/>
    </source>
</evidence>
<evidence type="ECO:0000256" key="7">
    <source>
        <dbReference type="ARBA" id="ARBA00022785"/>
    </source>
</evidence>
<dbReference type="Pfam" id="PF02547">
    <property type="entry name" value="Queuosine_synth"/>
    <property type="match status" value="1"/>
</dbReference>
<dbReference type="InterPro" id="IPR036100">
    <property type="entry name" value="QueA_sf"/>
</dbReference>
<gene>
    <name evidence="13" type="primary">queA</name>
    <name evidence="14" type="ORF">CDSE_0341</name>
</gene>
<evidence type="ECO:0000256" key="8">
    <source>
        <dbReference type="ARBA" id="ARBA00052751"/>
    </source>
</evidence>
<name>M1LTP7_9PROT</name>
<dbReference type="AlphaFoldDB" id="M1LTP7"/>
<dbReference type="STRING" id="1208919.CDSE_0341"/>
<sequence>MYSQKLETKFFDYIIPNDLIAQNPSDKRSSSRLLHIDKNKNIHDLFFYDIKKLIKPGDLLIFNDTKVIKARLQSFKESGGKSEIMLERILESHQAIVQIKSNKPIKNGSKLFVSKDIYVLVKERQNNFFKVSFSEDIYNVLDKYGTIPLPPYIKKNINPNDEFRYQTIYAKELGAVAAPTAGLHFDQEIIDDLKNQGVKTAFLTLHVGAGTFQPIRTNNFEDHVMHAERYMIPQITIDAIKNTRADGKRIIAVGTTSARALESASLIKDNYDNRNRIIHNATQEETNLYIKPGYKFRIIDALITNFHLPKSTLLLLVSALAERKMIQEAYTHAIKEKYRFFSYGDAMFIEPSK</sequence>
<dbReference type="InterPro" id="IPR042119">
    <property type="entry name" value="QueA_dom2"/>
</dbReference>
<keyword evidence="6 13" id="KW-0949">S-adenosyl-L-methionine</keyword>
<evidence type="ECO:0000256" key="13">
    <source>
        <dbReference type="HAMAP-Rule" id="MF_00113"/>
    </source>
</evidence>
<evidence type="ECO:0000256" key="10">
    <source>
        <dbReference type="ARBA" id="ARBA00066503"/>
    </source>
</evidence>
<comment type="catalytic activity">
    <reaction evidence="8 13">
        <text>7-aminomethyl-7-carbaguanosine(34) in tRNA + S-adenosyl-L-methionine = epoxyqueuosine(34) in tRNA + adenine + L-methionine + 2 H(+)</text>
        <dbReference type="Rhea" id="RHEA:32155"/>
        <dbReference type="Rhea" id="RHEA-COMP:10342"/>
        <dbReference type="Rhea" id="RHEA-COMP:18582"/>
        <dbReference type="ChEBI" id="CHEBI:15378"/>
        <dbReference type="ChEBI" id="CHEBI:16708"/>
        <dbReference type="ChEBI" id="CHEBI:57844"/>
        <dbReference type="ChEBI" id="CHEBI:59789"/>
        <dbReference type="ChEBI" id="CHEBI:82833"/>
        <dbReference type="ChEBI" id="CHEBI:194443"/>
        <dbReference type="EC" id="2.4.99.17"/>
    </reaction>
</comment>
<dbReference type="PATRIC" id="fig|1208919.3.peg.116"/>
<dbReference type="OrthoDB" id="9805933at2"/>
<comment type="subcellular location">
    <subcellularLocation>
        <location evidence="1 13">Cytoplasm</location>
    </subcellularLocation>
</comment>
<keyword evidence="7 13" id="KW-0671">Queuosine biosynthesis</keyword>
<dbReference type="Gene3D" id="3.40.1780.10">
    <property type="entry name" value="QueA-like"/>
    <property type="match status" value="1"/>
</dbReference>
<keyword evidence="14" id="KW-0413">Isomerase</keyword>
<dbReference type="GO" id="GO:0008616">
    <property type="term" value="P:tRNA queuosine(34) biosynthetic process"/>
    <property type="evidence" value="ECO:0007669"/>
    <property type="project" value="UniProtKB-UniRule"/>
</dbReference>
<evidence type="ECO:0000256" key="3">
    <source>
        <dbReference type="ARBA" id="ARBA00011245"/>
    </source>
</evidence>
<evidence type="ECO:0000256" key="9">
    <source>
        <dbReference type="ARBA" id="ARBA00061210"/>
    </source>
</evidence>
<comment type="pathway">
    <text evidence="2 13">tRNA modification; tRNA-queuosine biosynthesis.</text>
</comment>
<dbReference type="SUPFAM" id="SSF111337">
    <property type="entry name" value="QueA-like"/>
    <property type="match status" value="1"/>
</dbReference>
<dbReference type="GO" id="GO:0005737">
    <property type="term" value="C:cytoplasm"/>
    <property type="evidence" value="ECO:0007669"/>
    <property type="project" value="UniProtKB-SubCell"/>
</dbReference>
<dbReference type="EC" id="2.4.99.17" evidence="10 13"/>
<keyword evidence="4 13" id="KW-0963">Cytoplasm</keyword>
<dbReference type="eggNOG" id="COG0809">
    <property type="taxonomic scope" value="Bacteria"/>
</dbReference>
<proteinExistence type="inferred from homology"/>
<dbReference type="GO" id="GO:0051075">
    <property type="term" value="F:S-adenosylmethionine:tRNA ribosyltransferase-isomerase activity"/>
    <property type="evidence" value="ECO:0007669"/>
    <property type="project" value="UniProtKB-EC"/>
</dbReference>
<evidence type="ECO:0000256" key="4">
    <source>
        <dbReference type="ARBA" id="ARBA00022490"/>
    </source>
</evidence>
<comment type="function">
    <text evidence="13">Transfers and isomerizes the ribose moiety from AdoMet to the 7-aminomethyl group of 7-deazaguanine (preQ1-tRNA) to give epoxyqueuosine (oQ-tRNA).</text>
</comment>
<dbReference type="EMBL" id="CP003803">
    <property type="protein sequence ID" value="AGF46679.1"/>
    <property type="molecule type" value="Genomic_DNA"/>
</dbReference>